<evidence type="ECO:0000313" key="1">
    <source>
        <dbReference type="EMBL" id="KAA3483403.1"/>
    </source>
</evidence>
<keyword evidence="2" id="KW-1185">Reference proteome</keyword>
<gene>
    <name evidence="1" type="ORF">EPI10_005581</name>
</gene>
<organism evidence="1 2">
    <name type="scientific">Gossypium australe</name>
    <dbReference type="NCBI Taxonomy" id="47621"/>
    <lineage>
        <taxon>Eukaryota</taxon>
        <taxon>Viridiplantae</taxon>
        <taxon>Streptophyta</taxon>
        <taxon>Embryophyta</taxon>
        <taxon>Tracheophyta</taxon>
        <taxon>Spermatophyta</taxon>
        <taxon>Magnoliopsida</taxon>
        <taxon>eudicotyledons</taxon>
        <taxon>Gunneridae</taxon>
        <taxon>Pentapetalae</taxon>
        <taxon>rosids</taxon>
        <taxon>malvids</taxon>
        <taxon>Malvales</taxon>
        <taxon>Malvaceae</taxon>
        <taxon>Malvoideae</taxon>
        <taxon>Gossypium</taxon>
    </lineage>
</organism>
<dbReference type="EMBL" id="SMMG02000002">
    <property type="protein sequence ID" value="KAA3483403.1"/>
    <property type="molecule type" value="Genomic_DNA"/>
</dbReference>
<accession>A0A5B6WPT1</accession>
<protein>
    <submittedName>
        <fullName evidence="1">Zinc finger BED domain-containing protein RICESLEEPER 2-like</fullName>
    </submittedName>
</protein>
<name>A0A5B6WPT1_9ROSI</name>
<reference evidence="2" key="1">
    <citation type="journal article" date="2019" name="Plant Biotechnol. J.">
        <title>Genome sequencing of the Australian wild diploid species Gossypium australe highlights disease resistance and delayed gland morphogenesis.</title>
        <authorList>
            <person name="Cai Y."/>
            <person name="Cai X."/>
            <person name="Wang Q."/>
            <person name="Wang P."/>
            <person name="Zhang Y."/>
            <person name="Cai C."/>
            <person name="Xu Y."/>
            <person name="Wang K."/>
            <person name="Zhou Z."/>
            <person name="Wang C."/>
            <person name="Geng S."/>
            <person name="Li B."/>
            <person name="Dong Q."/>
            <person name="Hou Y."/>
            <person name="Wang H."/>
            <person name="Ai P."/>
            <person name="Liu Z."/>
            <person name="Yi F."/>
            <person name="Sun M."/>
            <person name="An G."/>
            <person name="Cheng J."/>
            <person name="Zhang Y."/>
            <person name="Shi Q."/>
            <person name="Xie Y."/>
            <person name="Shi X."/>
            <person name="Chang Y."/>
            <person name="Huang F."/>
            <person name="Chen Y."/>
            <person name="Hong S."/>
            <person name="Mi L."/>
            <person name="Sun Q."/>
            <person name="Zhang L."/>
            <person name="Zhou B."/>
            <person name="Peng R."/>
            <person name="Zhang X."/>
            <person name="Liu F."/>
        </authorList>
    </citation>
    <scope>NUCLEOTIDE SEQUENCE [LARGE SCALE GENOMIC DNA]</scope>
    <source>
        <strain evidence="2">cv. PA1801</strain>
    </source>
</reference>
<dbReference type="Proteomes" id="UP000325315">
    <property type="component" value="Unassembled WGS sequence"/>
</dbReference>
<sequence length="75" mass="9266">MFCLFLEKFRTLTTKFLGCFYVTSNFFLDHISTNVNFFLDLDLNMMTKRMKEKYKKYWEILIRQTRQCTLLLFLI</sequence>
<comment type="caution">
    <text evidence="1">The sequence shown here is derived from an EMBL/GenBank/DDBJ whole genome shotgun (WGS) entry which is preliminary data.</text>
</comment>
<evidence type="ECO:0000313" key="2">
    <source>
        <dbReference type="Proteomes" id="UP000325315"/>
    </source>
</evidence>
<dbReference type="AlphaFoldDB" id="A0A5B6WPT1"/>
<proteinExistence type="predicted"/>